<organism evidence="1 2">
    <name type="scientific">Geoanaerobacter pelophilus</name>
    <dbReference type="NCBI Taxonomy" id="60036"/>
    <lineage>
        <taxon>Bacteria</taxon>
        <taxon>Pseudomonadati</taxon>
        <taxon>Thermodesulfobacteriota</taxon>
        <taxon>Desulfuromonadia</taxon>
        <taxon>Geobacterales</taxon>
        <taxon>Geobacteraceae</taxon>
        <taxon>Geoanaerobacter</taxon>
    </lineage>
</organism>
<reference evidence="1 2" key="1">
    <citation type="submission" date="2021-05" db="EMBL/GenBank/DDBJ databases">
        <title>The draft genome of Geobacter pelophilus DSM 12255.</title>
        <authorList>
            <person name="Xu Z."/>
            <person name="Masuda Y."/>
            <person name="Itoh H."/>
            <person name="Senoo K."/>
        </authorList>
    </citation>
    <scope>NUCLEOTIDE SEQUENCE [LARGE SCALE GENOMIC DNA]</scope>
    <source>
        <strain evidence="1 2">DSM 12255</strain>
    </source>
</reference>
<dbReference type="AlphaFoldDB" id="A0AAW4LG48"/>
<name>A0AAW4LG48_9BACT</name>
<gene>
    <name evidence="1" type="ORF">KI809_17685</name>
</gene>
<proteinExistence type="predicted"/>
<evidence type="ECO:0000313" key="1">
    <source>
        <dbReference type="EMBL" id="MBT0666146.1"/>
    </source>
</evidence>
<evidence type="ECO:0000313" key="2">
    <source>
        <dbReference type="Proteomes" id="UP000811899"/>
    </source>
</evidence>
<dbReference type="EMBL" id="JAHCVJ010000009">
    <property type="protein sequence ID" value="MBT0666146.1"/>
    <property type="molecule type" value="Genomic_DNA"/>
</dbReference>
<comment type="caution">
    <text evidence="1">The sequence shown here is derived from an EMBL/GenBank/DDBJ whole genome shotgun (WGS) entry which is preliminary data.</text>
</comment>
<keyword evidence="2" id="KW-1185">Reference proteome</keyword>
<protein>
    <recommendedName>
        <fullName evidence="3">Response regulatory domain-containing protein</fullName>
    </recommendedName>
</protein>
<dbReference type="Proteomes" id="UP000811899">
    <property type="component" value="Unassembled WGS sequence"/>
</dbReference>
<dbReference type="RefSeq" id="WP_214172920.1">
    <property type="nucleotide sequence ID" value="NZ_JAHCVJ010000009.1"/>
</dbReference>
<evidence type="ECO:0008006" key="3">
    <source>
        <dbReference type="Google" id="ProtNLM"/>
    </source>
</evidence>
<sequence>MVAGSELTMLIIDDDVRYVDSLFRDAQRVGIYMLHAASLEEGRYLFESPAGRSLAGVILDVECYRRKSDDVPDSSFIIAATKYFTERAPELPLVAITGVQPLFERYQRDFEGTWKVYRKGRDEAALLSWLCEQAEGLAWVTIVRRHPEIFRIVDAHLGADARIELLECLGAMTETSLPKVRGNLANLRSLQEKIYLALHQSRPDMIPRQCVVFTDRNGAVQSVNVAQILDHLKGNFDPKSQQNQGPVFLHYRSILFRFSELIYRVASDGIHAIDQDAAVKPTCYTVQTVTYALLDLILWFGGVVGQTRPSE</sequence>
<accession>A0AAW4LG48</accession>